<feature type="transmembrane region" description="Helical" evidence="13">
    <location>
        <begin position="242"/>
        <end position="267"/>
    </location>
</feature>
<dbReference type="InterPro" id="IPR002528">
    <property type="entry name" value="MATE_fam"/>
</dbReference>
<dbReference type="InterPro" id="IPR048279">
    <property type="entry name" value="MdtK-like"/>
</dbReference>
<dbReference type="NCBIfam" id="TIGR00797">
    <property type="entry name" value="matE"/>
    <property type="match status" value="1"/>
</dbReference>
<keyword evidence="11 13" id="KW-0472">Membrane</keyword>
<evidence type="ECO:0000256" key="5">
    <source>
        <dbReference type="ARBA" id="ARBA00022448"/>
    </source>
</evidence>
<comment type="caution">
    <text evidence="14">The sequence shown here is derived from an EMBL/GenBank/DDBJ whole genome shotgun (WGS) entry which is preliminary data.</text>
</comment>
<dbReference type="Pfam" id="PF01554">
    <property type="entry name" value="MatE"/>
    <property type="match status" value="2"/>
</dbReference>
<feature type="transmembrane region" description="Helical" evidence="13">
    <location>
        <begin position="287"/>
        <end position="309"/>
    </location>
</feature>
<dbReference type="PIRSF" id="PIRSF006603">
    <property type="entry name" value="DinF"/>
    <property type="match status" value="1"/>
</dbReference>
<protein>
    <recommendedName>
        <fullName evidence="4">Probable multidrug resistance protein NorM</fullName>
    </recommendedName>
    <alternativeName>
        <fullName evidence="12">Multidrug-efflux transporter</fullName>
    </alternativeName>
</protein>
<evidence type="ECO:0000256" key="8">
    <source>
        <dbReference type="ARBA" id="ARBA00022692"/>
    </source>
</evidence>
<dbReference type="CDD" id="cd13138">
    <property type="entry name" value="MATE_yoeA_like"/>
    <property type="match status" value="1"/>
</dbReference>
<feature type="transmembrane region" description="Helical" evidence="13">
    <location>
        <begin position="321"/>
        <end position="339"/>
    </location>
</feature>
<evidence type="ECO:0000256" key="13">
    <source>
        <dbReference type="SAM" id="Phobius"/>
    </source>
</evidence>
<dbReference type="GO" id="GO:0042910">
    <property type="term" value="F:xenobiotic transmembrane transporter activity"/>
    <property type="evidence" value="ECO:0007669"/>
    <property type="project" value="InterPro"/>
</dbReference>
<dbReference type="GO" id="GO:0005886">
    <property type="term" value="C:plasma membrane"/>
    <property type="evidence" value="ECO:0007669"/>
    <property type="project" value="UniProtKB-SubCell"/>
</dbReference>
<feature type="transmembrane region" description="Helical" evidence="13">
    <location>
        <begin position="359"/>
        <end position="381"/>
    </location>
</feature>
<evidence type="ECO:0000256" key="2">
    <source>
        <dbReference type="ARBA" id="ARBA00004651"/>
    </source>
</evidence>
<feature type="transmembrane region" description="Helical" evidence="13">
    <location>
        <begin position="393"/>
        <end position="413"/>
    </location>
</feature>
<evidence type="ECO:0000313" key="14">
    <source>
        <dbReference type="EMBL" id="EGA94105.1"/>
    </source>
</evidence>
<keyword evidence="15" id="KW-1185">Reference proteome</keyword>
<sequence>MKGKKDGSVLMTEGVIWKQLVIFSIPLLIGNLFQQLYNTVDSIVVGQFIGSEALAAVGSSTPLINLIIGMFMGIAVGSGVIISQYYGAKSEDKMGWAVHTSIALSIIGGILLSVVGIVFSPSILRLMKTPPEVLDTSVLYFRIYFLGSLFNLLYNMGAGILQAVGDSRRPLIFLCISSVTNIVLDLLFVAGFHMGVDGVAWATIISQFVSAVLVMSALMRTKDIYRLELRKIKIDKRMMKRILRLGIPSGIQQSIISLSNVVVQANVNIFGSTVMAGFGAYNKVDGFVVLPMQSFCMAATTFTGQNIGAGKPERIREGIKQGMIICVSVSALISLLLFFESERVLSIFSSDPGVIHNGMITMRILVGFYAVLAVHQILMGVMRGAGKSMETMLISVGNMCVLRMIYIKLIIPVFPSYEAVLWCYPITWITTILMDIIYMKWGKWKVTVRPEAEL</sequence>
<keyword evidence="7" id="KW-1003">Cell membrane</keyword>
<keyword evidence="8 13" id="KW-0812">Transmembrane</keyword>
<dbReference type="EMBL" id="ADLQ01000047">
    <property type="protein sequence ID" value="EGA94105.1"/>
    <property type="molecule type" value="Genomic_DNA"/>
</dbReference>
<evidence type="ECO:0000256" key="1">
    <source>
        <dbReference type="ARBA" id="ARBA00003408"/>
    </source>
</evidence>
<dbReference type="eggNOG" id="COG0534">
    <property type="taxonomic scope" value="Bacteria"/>
</dbReference>
<dbReference type="Proteomes" id="UP000002970">
    <property type="component" value="Unassembled WGS sequence"/>
</dbReference>
<dbReference type="PANTHER" id="PTHR43298">
    <property type="entry name" value="MULTIDRUG RESISTANCE PROTEIN NORM-RELATED"/>
    <property type="match status" value="1"/>
</dbReference>
<evidence type="ECO:0000256" key="11">
    <source>
        <dbReference type="ARBA" id="ARBA00023136"/>
    </source>
</evidence>
<evidence type="ECO:0000256" key="7">
    <source>
        <dbReference type="ARBA" id="ARBA00022475"/>
    </source>
</evidence>
<feature type="transmembrane region" description="Helical" evidence="13">
    <location>
        <begin position="94"/>
        <end position="119"/>
    </location>
</feature>
<evidence type="ECO:0000256" key="10">
    <source>
        <dbReference type="ARBA" id="ARBA00023065"/>
    </source>
</evidence>
<dbReference type="PANTHER" id="PTHR43298:SF2">
    <property type="entry name" value="FMN_FAD EXPORTER YEEO-RELATED"/>
    <property type="match status" value="1"/>
</dbReference>
<evidence type="ECO:0000313" key="15">
    <source>
        <dbReference type="Proteomes" id="UP000002970"/>
    </source>
</evidence>
<dbReference type="InterPro" id="IPR050222">
    <property type="entry name" value="MATE_MdtK"/>
</dbReference>
<feature type="transmembrane region" description="Helical" evidence="13">
    <location>
        <begin position="139"/>
        <end position="164"/>
    </location>
</feature>
<reference evidence="14 15" key="1">
    <citation type="submission" date="2010-12" db="EMBL/GenBank/DDBJ databases">
        <title>The Genome Sequence of Clostridium symbiosum strain WAL-14163.</title>
        <authorList>
            <person name="Earl A."/>
            <person name="Ward D."/>
            <person name="Feldgarden M."/>
            <person name="Gevers D."/>
            <person name="Finegold S.M."/>
            <person name="Summanen P.H."/>
            <person name="Molitoris D.R."/>
            <person name="Vaisanen M.L."/>
            <person name="Daigneault M."/>
            <person name="Young S.K."/>
            <person name="Zeng Q."/>
            <person name="Gargeya S."/>
            <person name="Fitzgerald M."/>
            <person name="Haas B."/>
            <person name="Abouelleil A."/>
            <person name="Alvarado L."/>
            <person name="Arachchi H.M."/>
            <person name="Berlin A."/>
            <person name="Brown A."/>
            <person name="Chapman S.B."/>
            <person name="Chen Z."/>
            <person name="Dunbar C."/>
            <person name="Freedman E."/>
            <person name="Gearin G."/>
            <person name="Gellesch M."/>
            <person name="Goldberg J."/>
            <person name="Griggs A."/>
            <person name="Gujja S."/>
            <person name="Heilman E."/>
            <person name="Heiman D."/>
            <person name="Howarth C."/>
            <person name="Larson L."/>
            <person name="Lui A."/>
            <person name="MacDonald P.J.P."/>
            <person name="Mehta T."/>
            <person name="Montmayeur A."/>
            <person name="Murphy C."/>
            <person name="Neiman D."/>
            <person name="Pearson M."/>
            <person name="Priest M."/>
            <person name="Roberts A."/>
            <person name="Saif S."/>
            <person name="Shea T."/>
            <person name="Shenoy N."/>
            <person name="Sisk P."/>
            <person name="Stolte C."/>
            <person name="Sykes S."/>
            <person name="White J."/>
            <person name="Yandava C."/>
            <person name="Nusbaum C."/>
            <person name="Birren B."/>
        </authorList>
    </citation>
    <scope>NUCLEOTIDE SEQUENCE [LARGE SCALE GENOMIC DNA]</scope>
    <source>
        <strain evidence="14 15">WAL-14163</strain>
    </source>
</reference>
<proteinExistence type="inferred from homology"/>
<feature type="transmembrane region" description="Helical" evidence="13">
    <location>
        <begin position="20"/>
        <end position="37"/>
    </location>
</feature>
<keyword evidence="6" id="KW-0050">Antiport</keyword>
<comment type="subcellular location">
    <subcellularLocation>
        <location evidence="2">Cell membrane</location>
        <topology evidence="2">Multi-pass membrane protein</topology>
    </subcellularLocation>
</comment>
<keyword evidence="10" id="KW-0406">Ion transport</keyword>
<gene>
    <name evidence="14" type="ORF">HMPREF9474_01987</name>
</gene>
<evidence type="ECO:0000256" key="12">
    <source>
        <dbReference type="ARBA" id="ARBA00031636"/>
    </source>
</evidence>
<comment type="function">
    <text evidence="1">Multidrug efflux pump.</text>
</comment>
<organism evidence="14 15">
    <name type="scientific">Clostridium symbiosum (strain WAL-14163)</name>
    <dbReference type="NCBI Taxonomy" id="742740"/>
    <lineage>
        <taxon>Bacteria</taxon>
        <taxon>Bacillati</taxon>
        <taxon>Bacillota</taxon>
        <taxon>Clostridia</taxon>
        <taxon>Lachnospirales</taxon>
        <taxon>Lachnospiraceae</taxon>
        <taxon>Otoolea</taxon>
    </lineage>
</organism>
<feature type="transmembrane region" description="Helical" evidence="13">
    <location>
        <begin position="171"/>
        <end position="193"/>
    </location>
</feature>
<dbReference type="GO" id="GO:0006811">
    <property type="term" value="P:monoatomic ion transport"/>
    <property type="evidence" value="ECO:0007669"/>
    <property type="project" value="UniProtKB-KW"/>
</dbReference>
<feature type="transmembrane region" description="Helical" evidence="13">
    <location>
        <begin position="63"/>
        <end position="82"/>
    </location>
</feature>
<feature type="transmembrane region" description="Helical" evidence="13">
    <location>
        <begin position="199"/>
        <end position="221"/>
    </location>
</feature>
<keyword evidence="9 13" id="KW-1133">Transmembrane helix</keyword>
<evidence type="ECO:0000256" key="6">
    <source>
        <dbReference type="ARBA" id="ARBA00022449"/>
    </source>
</evidence>
<keyword evidence="5" id="KW-0813">Transport</keyword>
<dbReference type="HOGENOM" id="CLU_012893_5_0_9"/>
<accession>E7GM42</accession>
<dbReference type="STRING" id="1512.GCA_900049235_02157"/>
<comment type="similarity">
    <text evidence="3">Belongs to the multi antimicrobial extrusion (MATE) (TC 2.A.66.1) family.</text>
</comment>
<dbReference type="RefSeq" id="WP_003499980.1">
    <property type="nucleotide sequence ID" value="NZ_GL834309.1"/>
</dbReference>
<evidence type="ECO:0000256" key="4">
    <source>
        <dbReference type="ARBA" id="ARBA00020268"/>
    </source>
</evidence>
<dbReference type="AlphaFoldDB" id="E7GM42"/>
<name>E7GM42_CLOS6</name>
<dbReference type="GO" id="GO:0015297">
    <property type="term" value="F:antiporter activity"/>
    <property type="evidence" value="ECO:0007669"/>
    <property type="project" value="UniProtKB-KW"/>
</dbReference>
<feature type="transmembrane region" description="Helical" evidence="13">
    <location>
        <begin position="419"/>
        <end position="439"/>
    </location>
</feature>
<evidence type="ECO:0000256" key="3">
    <source>
        <dbReference type="ARBA" id="ARBA00010199"/>
    </source>
</evidence>
<evidence type="ECO:0000256" key="9">
    <source>
        <dbReference type="ARBA" id="ARBA00022989"/>
    </source>
</evidence>